<evidence type="ECO:0000313" key="4">
    <source>
        <dbReference type="EMBL" id="KID86649.1"/>
    </source>
</evidence>
<feature type="compositionally biased region" description="Polar residues" evidence="1">
    <location>
        <begin position="480"/>
        <end position="489"/>
    </location>
</feature>
<gene>
    <name evidence="4" type="ORF">MGU_06121</name>
</gene>
<feature type="transmembrane region" description="Helical" evidence="2">
    <location>
        <begin position="297"/>
        <end position="319"/>
    </location>
</feature>
<protein>
    <submittedName>
        <fullName evidence="4">Uncharacterized protein</fullName>
    </submittedName>
</protein>
<keyword evidence="2" id="KW-1133">Transmembrane helix</keyword>
<proteinExistence type="predicted"/>
<keyword evidence="2" id="KW-0812">Transmembrane</keyword>
<dbReference type="Proteomes" id="UP000031192">
    <property type="component" value="Unassembled WGS sequence"/>
</dbReference>
<dbReference type="EMBL" id="AZNH01000020">
    <property type="protein sequence ID" value="KID86649.1"/>
    <property type="molecule type" value="Genomic_DNA"/>
</dbReference>
<evidence type="ECO:0000256" key="3">
    <source>
        <dbReference type="SAM" id="SignalP"/>
    </source>
</evidence>
<keyword evidence="5" id="KW-1185">Reference proteome</keyword>
<sequence length="498" mass="54499">MASTKGLWLAILVASTANAAKWTITRVYIQTVTRSTYTNRYADRTVAITTSHTHYTPVTLKPSITVTATPIKAYTTTSSSSYYDGHTYAIGDSSDDVVYVQRFYSPGAIPASDLTSSTRDYNQTDFTSTDFFQTMELTAPSSCPTPFTVTTSDQVLIPEEVIDQVSIKSATTISTTIEYDGTAYTYTLVSAFLASTSRPTGAAATVEPIYRAYIKDCRNPTSTPRPTSDGRAGPSNGDDSGSSINQVLHIPGSCAWSNCGNTPYWGVIILTVLPAVFLLGFLESYHWFTCLMSGEGALRGGTISWILLFLPSIFLTRYIPARNEEDQERLRAQWQEKTFSQKFSLWRQWGLRYRYPMELLGVHAKYTYGNPAQDEKLVQDGYGESGDRPQIPATYMNQHAAGQMSMAPPQSESPTPQLPPRARLAGRNSRSVSSDSVLPPVLEEAGPSSAKAKGKEVETEAETSDVQAGPAPKIEDDMNGRSTESGTHQNDPKDKDNA</sequence>
<feature type="signal peptide" evidence="3">
    <location>
        <begin position="1"/>
        <end position="19"/>
    </location>
</feature>
<dbReference type="HOGENOM" id="CLU_676312_0_0_1"/>
<evidence type="ECO:0000313" key="5">
    <source>
        <dbReference type="Proteomes" id="UP000031192"/>
    </source>
</evidence>
<feature type="region of interest" description="Disordered" evidence="1">
    <location>
        <begin position="217"/>
        <end position="241"/>
    </location>
</feature>
<dbReference type="OrthoDB" id="3795566at2759"/>
<name>A0A0B4I2D0_METGA</name>
<evidence type="ECO:0000256" key="1">
    <source>
        <dbReference type="SAM" id="MobiDB-lite"/>
    </source>
</evidence>
<feature type="region of interest" description="Disordered" evidence="1">
    <location>
        <begin position="400"/>
        <end position="498"/>
    </location>
</feature>
<reference evidence="4 5" key="1">
    <citation type="journal article" date="2014" name="Proc. Natl. Acad. Sci. U.S.A.">
        <title>Trajectory and genomic determinants of fungal-pathogen speciation and host adaptation.</title>
        <authorList>
            <person name="Hu X."/>
            <person name="Xiao G."/>
            <person name="Zheng P."/>
            <person name="Shang Y."/>
            <person name="Su Y."/>
            <person name="Zhang X."/>
            <person name="Liu X."/>
            <person name="Zhan S."/>
            <person name="St Leger R.J."/>
            <person name="Wang C."/>
        </authorList>
    </citation>
    <scope>NUCLEOTIDE SEQUENCE [LARGE SCALE GENOMIC DNA]</scope>
    <source>
        <strain evidence="4 5">ARSEF 977</strain>
    </source>
</reference>
<dbReference type="AlphaFoldDB" id="A0A0B4I2D0"/>
<feature type="compositionally biased region" description="Low complexity" evidence="1">
    <location>
        <begin position="429"/>
        <end position="442"/>
    </location>
</feature>
<feature type="chain" id="PRO_5002090521" evidence="3">
    <location>
        <begin position="20"/>
        <end position="498"/>
    </location>
</feature>
<comment type="caution">
    <text evidence="4">The sequence shown here is derived from an EMBL/GenBank/DDBJ whole genome shotgun (WGS) entry which is preliminary data.</text>
</comment>
<accession>A0A0B4I2D0</accession>
<evidence type="ECO:0000256" key="2">
    <source>
        <dbReference type="SAM" id="Phobius"/>
    </source>
</evidence>
<feature type="transmembrane region" description="Helical" evidence="2">
    <location>
        <begin position="264"/>
        <end position="285"/>
    </location>
</feature>
<keyword evidence="2" id="KW-0472">Membrane</keyword>
<organism evidence="4 5">
    <name type="scientific">Metarhizium guizhouense (strain ARSEF 977)</name>
    <dbReference type="NCBI Taxonomy" id="1276136"/>
    <lineage>
        <taxon>Eukaryota</taxon>
        <taxon>Fungi</taxon>
        <taxon>Dikarya</taxon>
        <taxon>Ascomycota</taxon>
        <taxon>Pezizomycotina</taxon>
        <taxon>Sordariomycetes</taxon>
        <taxon>Hypocreomycetidae</taxon>
        <taxon>Hypocreales</taxon>
        <taxon>Clavicipitaceae</taxon>
        <taxon>Metarhizium</taxon>
    </lineage>
</organism>
<keyword evidence="3" id="KW-0732">Signal</keyword>